<evidence type="ECO:0000256" key="2">
    <source>
        <dbReference type="SAM" id="Phobius"/>
    </source>
</evidence>
<feature type="transmembrane region" description="Helical" evidence="2">
    <location>
        <begin position="82"/>
        <end position="100"/>
    </location>
</feature>
<organism evidence="3 4">
    <name type="scientific">Candidatus Xianfuyuplasma coldseepsis</name>
    <dbReference type="NCBI Taxonomy" id="2782163"/>
    <lineage>
        <taxon>Bacteria</taxon>
        <taxon>Bacillati</taxon>
        <taxon>Mycoplasmatota</taxon>
        <taxon>Mollicutes</taxon>
        <taxon>Candidatus Izemoplasmatales</taxon>
        <taxon>Candidatus Izemoplasmataceae</taxon>
        <taxon>Candidatus Xianfuyuplasma</taxon>
    </lineage>
</organism>
<dbReference type="AlphaFoldDB" id="A0A7L7KQ11"/>
<reference evidence="3 4" key="1">
    <citation type="submission" date="2020-02" db="EMBL/GenBank/DDBJ databases">
        <authorList>
            <person name="Zheng R.K."/>
            <person name="Sun C.M."/>
        </authorList>
    </citation>
    <scope>NUCLEOTIDE SEQUENCE [LARGE SCALE GENOMIC DNA]</scope>
    <source>
        <strain evidence="4">zrk13</strain>
    </source>
</reference>
<keyword evidence="2" id="KW-1133">Transmembrane helix</keyword>
<accession>A0A7L7KQ11</accession>
<dbReference type="EMBL" id="CP048914">
    <property type="protein sequence ID" value="QMS84880.1"/>
    <property type="molecule type" value="Genomic_DNA"/>
</dbReference>
<keyword evidence="2" id="KW-0812">Transmembrane</keyword>
<gene>
    <name evidence="3" type="ORF">G4Z02_03635</name>
</gene>
<keyword evidence="1" id="KW-0175">Coiled coil</keyword>
<evidence type="ECO:0000313" key="4">
    <source>
        <dbReference type="Proteomes" id="UP000514720"/>
    </source>
</evidence>
<sequence>MNQEPEKNNQNEEELEELREVIKKLEELQKQQNKTPKKRPRRPFIAIEFGGVFHHNRIINFVFSFILNFTFAFFVIEIFDFAVYSDIINMVALMLLYSVVEEFYRTYLLMKHFSLILKSFGTIFFFGYIVIFFVLDQYVFIKTFNFVNGTLLAFFVLIFTLTRYFFGTYLRRFLRRVESR</sequence>
<evidence type="ECO:0000313" key="3">
    <source>
        <dbReference type="EMBL" id="QMS84880.1"/>
    </source>
</evidence>
<feature type="transmembrane region" description="Helical" evidence="2">
    <location>
        <begin position="146"/>
        <end position="166"/>
    </location>
</feature>
<proteinExistence type="predicted"/>
<dbReference type="KEGG" id="xcl:G4Z02_03635"/>
<feature type="transmembrane region" description="Helical" evidence="2">
    <location>
        <begin position="112"/>
        <end position="134"/>
    </location>
</feature>
<feature type="transmembrane region" description="Helical" evidence="2">
    <location>
        <begin position="58"/>
        <end position="76"/>
    </location>
</feature>
<evidence type="ECO:0000256" key="1">
    <source>
        <dbReference type="SAM" id="Coils"/>
    </source>
</evidence>
<keyword evidence="2" id="KW-0472">Membrane</keyword>
<keyword evidence="4" id="KW-1185">Reference proteome</keyword>
<protein>
    <submittedName>
        <fullName evidence="3">Uncharacterized protein</fullName>
    </submittedName>
</protein>
<feature type="coiled-coil region" evidence="1">
    <location>
        <begin position="1"/>
        <end position="35"/>
    </location>
</feature>
<dbReference type="RefSeq" id="WP_258878501.1">
    <property type="nucleotide sequence ID" value="NZ_CP048914.1"/>
</dbReference>
<name>A0A7L7KQ11_9MOLU</name>
<dbReference type="Proteomes" id="UP000514720">
    <property type="component" value="Chromosome"/>
</dbReference>